<evidence type="ECO:0000259" key="2">
    <source>
        <dbReference type="PROSITE" id="PS50909"/>
    </source>
</evidence>
<feature type="compositionally biased region" description="Polar residues" evidence="1">
    <location>
        <begin position="653"/>
        <end position="666"/>
    </location>
</feature>
<dbReference type="CDD" id="cd21383">
    <property type="entry name" value="GAT_GGA_Tom1-like"/>
    <property type="match status" value="1"/>
</dbReference>
<feature type="region of interest" description="Disordered" evidence="1">
    <location>
        <begin position="266"/>
        <end position="325"/>
    </location>
</feature>
<reference evidence="3" key="1">
    <citation type="submission" date="2023-08" db="EMBL/GenBank/DDBJ databases">
        <title>Black Yeasts Isolated from many extreme environments.</title>
        <authorList>
            <person name="Coleine C."/>
            <person name="Stajich J.E."/>
            <person name="Selbmann L."/>
        </authorList>
    </citation>
    <scope>NUCLEOTIDE SEQUENCE</scope>
    <source>
        <strain evidence="3">CCFEE 5810</strain>
    </source>
</reference>
<organism evidence="3 4">
    <name type="scientific">Elasticomyces elasticus</name>
    <dbReference type="NCBI Taxonomy" id="574655"/>
    <lineage>
        <taxon>Eukaryota</taxon>
        <taxon>Fungi</taxon>
        <taxon>Dikarya</taxon>
        <taxon>Ascomycota</taxon>
        <taxon>Pezizomycotina</taxon>
        <taxon>Dothideomycetes</taxon>
        <taxon>Dothideomycetidae</taxon>
        <taxon>Mycosphaerellales</taxon>
        <taxon>Teratosphaeriaceae</taxon>
        <taxon>Elasticomyces</taxon>
    </lineage>
</organism>
<dbReference type="Gene3D" id="1.25.40.90">
    <property type="match status" value="1"/>
</dbReference>
<name>A0AAN7ZWJ5_9PEZI</name>
<dbReference type="Gene3D" id="1.20.58.160">
    <property type="match status" value="1"/>
</dbReference>
<feature type="compositionally biased region" description="Pro residues" evidence="1">
    <location>
        <begin position="484"/>
        <end position="493"/>
    </location>
</feature>
<feature type="compositionally biased region" description="Polar residues" evidence="1">
    <location>
        <begin position="283"/>
        <end position="299"/>
    </location>
</feature>
<feature type="compositionally biased region" description="Polar residues" evidence="1">
    <location>
        <begin position="454"/>
        <end position="464"/>
    </location>
</feature>
<feature type="compositionally biased region" description="Polar residues" evidence="1">
    <location>
        <begin position="496"/>
        <end position="520"/>
    </location>
</feature>
<dbReference type="EMBL" id="JAVRQU010000001">
    <property type="protein sequence ID" value="KAK5708244.1"/>
    <property type="molecule type" value="Genomic_DNA"/>
</dbReference>
<feature type="compositionally biased region" description="Low complexity" evidence="1">
    <location>
        <begin position="613"/>
        <end position="623"/>
    </location>
</feature>
<evidence type="ECO:0000313" key="4">
    <source>
        <dbReference type="Proteomes" id="UP001310594"/>
    </source>
</evidence>
<feature type="domain" description="GAT" evidence="2">
    <location>
        <begin position="319"/>
        <end position="408"/>
    </location>
</feature>
<accession>A0AAN7ZWJ5</accession>
<feature type="compositionally biased region" description="Polar residues" evidence="1">
    <location>
        <begin position="554"/>
        <end position="590"/>
    </location>
</feature>
<feature type="compositionally biased region" description="Basic and acidic residues" evidence="1">
    <location>
        <begin position="684"/>
        <end position="699"/>
    </location>
</feature>
<proteinExistence type="predicted"/>
<dbReference type="InterPro" id="IPR004152">
    <property type="entry name" value="GAT_dom"/>
</dbReference>
<dbReference type="InterPro" id="IPR008942">
    <property type="entry name" value="ENTH_VHS"/>
</dbReference>
<evidence type="ECO:0000256" key="1">
    <source>
        <dbReference type="SAM" id="MobiDB-lite"/>
    </source>
</evidence>
<evidence type="ECO:0000313" key="3">
    <source>
        <dbReference type="EMBL" id="KAK5708244.1"/>
    </source>
</evidence>
<feature type="region of interest" description="Disordered" evidence="1">
    <location>
        <begin position="415"/>
        <end position="725"/>
    </location>
</feature>
<feature type="compositionally biased region" description="Low complexity" evidence="1">
    <location>
        <begin position="266"/>
        <end position="278"/>
    </location>
</feature>
<dbReference type="PROSITE" id="PS50909">
    <property type="entry name" value="GAT"/>
    <property type="match status" value="1"/>
</dbReference>
<dbReference type="GO" id="GO:0043130">
    <property type="term" value="F:ubiquitin binding"/>
    <property type="evidence" value="ECO:0007669"/>
    <property type="project" value="InterPro"/>
</dbReference>
<gene>
    <name evidence="3" type="ORF">LTR97_000784</name>
</gene>
<comment type="caution">
    <text evidence="3">The sequence shown here is derived from an EMBL/GenBank/DDBJ whole genome shotgun (WGS) entry which is preliminary data.</text>
</comment>
<protein>
    <recommendedName>
        <fullName evidence="2">GAT domain-containing protein</fullName>
    </recommendedName>
</protein>
<dbReference type="AlphaFoldDB" id="A0AAN7ZWJ5"/>
<dbReference type="GO" id="GO:0035091">
    <property type="term" value="F:phosphatidylinositol binding"/>
    <property type="evidence" value="ECO:0007669"/>
    <property type="project" value="InterPro"/>
</dbReference>
<dbReference type="SUPFAM" id="SSF89009">
    <property type="entry name" value="GAT-like domain"/>
    <property type="match status" value="1"/>
</dbReference>
<dbReference type="Pfam" id="PF03127">
    <property type="entry name" value="GAT"/>
    <property type="match status" value="1"/>
</dbReference>
<dbReference type="Proteomes" id="UP001310594">
    <property type="component" value="Unassembled WGS sequence"/>
</dbReference>
<feature type="compositionally biased region" description="Low complexity" evidence="1">
    <location>
        <begin position="300"/>
        <end position="317"/>
    </location>
</feature>
<dbReference type="InterPro" id="IPR038425">
    <property type="entry name" value="GAT_sf"/>
</dbReference>
<sequence>MSCHVSHRDSGPLLVGRRRVRVAAPRYRLTSYCGQVPGKQTTLATNVRSGCQWKRWRRVWNSSPPRMKHIISTVRILPHLGPKDYPRAYKDNILFKIATNFANAPADSPEANAVGAIRLFCESGSNSNGGEEVLHLPVIVEAAESSPQAAAAAAQQIRRFLTREWSIKPYVQYNSIMLVRILSDNPGPTFTRNFDKAFVGTVKELLRNCRDQNTQQILRETLDSLEVNKGYDEGLQSLFQMWRKEKGHSTALNDNRAVNRQLRAPAVPQGQMQQQQAPINGGSWHQQPSAQPQYQPVYTNGSQQYGGSRGQGQSRNQLPSPSELASRVEEARNTAKILMQLIQSTPPEEVMHSELIKEFSERCQSAQKSIHGYISCDSPPPDDDTLQTLIETNEQLSLASSRYQRAILAARRAMGASPPPQQNGDGGYMNAPLPAIPPQGESLFARAPAPPQQNPYQDGGQSLFAQPQAQYPPQAPMNGYEGHMPPPGPPPRTIQPYHQPQTLSPPANPASLSRPPSSGPLTVAFDDRSFNDPFADPVDRYQSPAPLAIEPTNYGPNYTSNRAPLPSQSQNRQRQASTTFSTDGGSNYSGTLDRRNTMDLENSYATLDHRRSPSIPSTVTPVSAMSPRLADNSLTNSPERTFARPGPGPVYSGNVTPSYVGRQQSAAEGLTMHGAVSADSVAEIDSHSDVGRRDRERVESGSGEHSPRADIKGTGGLRSSVLGRS</sequence>